<dbReference type="GO" id="GO:0005525">
    <property type="term" value="F:GTP binding"/>
    <property type="evidence" value="ECO:0007669"/>
    <property type="project" value="InterPro"/>
</dbReference>
<protein>
    <submittedName>
        <fullName evidence="3">Uncharacterized protein</fullName>
    </submittedName>
</protein>
<proteinExistence type="inferred from homology"/>
<dbReference type="AlphaFoldDB" id="A0A9P0FBU8"/>
<dbReference type="SUPFAM" id="SSF52540">
    <property type="entry name" value="P-loop containing nucleoside triphosphate hydrolases"/>
    <property type="match status" value="1"/>
</dbReference>
<dbReference type="PANTHER" id="PTHR45775">
    <property type="entry name" value="RAD, GEM/KIR FAMILY MEMBER 2, ISOFORM C"/>
    <property type="match status" value="1"/>
</dbReference>
<evidence type="ECO:0000256" key="1">
    <source>
        <dbReference type="ARBA" id="ARBA00008846"/>
    </source>
</evidence>
<sequence length="336" mass="38303">MILVIPPELHFLLGTVNTLYNNLLKAPPEVCNQWTTLCHIQREVIHEGSFTGNSCKKLLINLDYLDKNLPINLLPYMTCLKAFNDVTKSTFKVTLDPNYKKNRFKSSFLELGIKTTPKILAVIFHVQEFCEKTNLDLVFYSEQASKAVNSDFAVVWVQDIFGAQTVSIMLNGEESELTLQNSATFKEIDKMHPPDGFVVLYSVVDKASFLKAEAELTKLQDADLLRSRPAILVANKIDLARSRAVSTQDGRCLACTFRAKFMEISVGINHNVDELLAGILTQIRLKVLNFEDREHQQQWYKSRGMVKASMKARQMFTWLFGKEDSKFKNCENLHIL</sequence>
<evidence type="ECO:0000256" key="2">
    <source>
        <dbReference type="ARBA" id="ARBA00022553"/>
    </source>
</evidence>
<dbReference type="Gene3D" id="3.40.50.300">
    <property type="entry name" value="P-loop containing nucleotide triphosphate hydrolases"/>
    <property type="match status" value="1"/>
</dbReference>
<dbReference type="Proteomes" id="UP001154078">
    <property type="component" value="Chromosome 1"/>
</dbReference>
<dbReference type="InterPro" id="IPR051641">
    <property type="entry name" value="RGK_GTP-binding_reg"/>
</dbReference>
<dbReference type="PROSITE" id="PS51419">
    <property type="entry name" value="RAB"/>
    <property type="match status" value="1"/>
</dbReference>
<gene>
    <name evidence="3" type="ORF">MELIAE_LOCUS1243</name>
</gene>
<dbReference type="InterPro" id="IPR027417">
    <property type="entry name" value="P-loop_NTPase"/>
</dbReference>
<organism evidence="3 4">
    <name type="scientific">Brassicogethes aeneus</name>
    <name type="common">Rape pollen beetle</name>
    <name type="synonym">Meligethes aeneus</name>
    <dbReference type="NCBI Taxonomy" id="1431903"/>
    <lineage>
        <taxon>Eukaryota</taxon>
        <taxon>Metazoa</taxon>
        <taxon>Ecdysozoa</taxon>
        <taxon>Arthropoda</taxon>
        <taxon>Hexapoda</taxon>
        <taxon>Insecta</taxon>
        <taxon>Pterygota</taxon>
        <taxon>Neoptera</taxon>
        <taxon>Endopterygota</taxon>
        <taxon>Coleoptera</taxon>
        <taxon>Polyphaga</taxon>
        <taxon>Cucujiformia</taxon>
        <taxon>Nitidulidae</taxon>
        <taxon>Meligethinae</taxon>
        <taxon>Brassicogethes</taxon>
    </lineage>
</organism>
<dbReference type="OrthoDB" id="5239715at2759"/>
<dbReference type="SMART" id="SM00173">
    <property type="entry name" value="RAS"/>
    <property type="match status" value="1"/>
</dbReference>
<keyword evidence="4" id="KW-1185">Reference proteome</keyword>
<name>A0A9P0FBU8_BRAAE</name>
<dbReference type="EMBL" id="OV121132">
    <property type="protein sequence ID" value="CAH0547206.1"/>
    <property type="molecule type" value="Genomic_DNA"/>
</dbReference>
<dbReference type="InterPro" id="IPR001806">
    <property type="entry name" value="Small_GTPase"/>
</dbReference>
<evidence type="ECO:0000313" key="3">
    <source>
        <dbReference type="EMBL" id="CAH0547206.1"/>
    </source>
</evidence>
<dbReference type="PANTHER" id="PTHR45775:SF1">
    <property type="entry name" value="RAD, GEM_KIR FAMILY MEMBER 3, ISOFORM E"/>
    <property type="match status" value="1"/>
</dbReference>
<dbReference type="Pfam" id="PF00071">
    <property type="entry name" value="Ras"/>
    <property type="match status" value="1"/>
</dbReference>
<reference evidence="3" key="1">
    <citation type="submission" date="2021-12" db="EMBL/GenBank/DDBJ databases">
        <authorList>
            <person name="King R."/>
        </authorList>
    </citation>
    <scope>NUCLEOTIDE SEQUENCE</scope>
</reference>
<dbReference type="GO" id="GO:0005246">
    <property type="term" value="F:calcium channel regulator activity"/>
    <property type="evidence" value="ECO:0007669"/>
    <property type="project" value="TreeGrafter"/>
</dbReference>
<dbReference type="PROSITE" id="PS51421">
    <property type="entry name" value="RAS"/>
    <property type="match status" value="1"/>
</dbReference>
<evidence type="ECO:0000313" key="4">
    <source>
        <dbReference type="Proteomes" id="UP001154078"/>
    </source>
</evidence>
<accession>A0A9P0FBU8</accession>
<dbReference type="SMART" id="SM00175">
    <property type="entry name" value="RAB"/>
    <property type="match status" value="1"/>
</dbReference>
<keyword evidence="2" id="KW-0597">Phosphoprotein</keyword>
<dbReference type="GO" id="GO:0003924">
    <property type="term" value="F:GTPase activity"/>
    <property type="evidence" value="ECO:0007669"/>
    <property type="project" value="InterPro"/>
</dbReference>
<dbReference type="GO" id="GO:0005886">
    <property type="term" value="C:plasma membrane"/>
    <property type="evidence" value="ECO:0007669"/>
    <property type="project" value="TreeGrafter"/>
</dbReference>
<comment type="similarity">
    <text evidence="1">Belongs to the small GTPase superfamily. RGK family.</text>
</comment>